<evidence type="ECO:0000313" key="8">
    <source>
        <dbReference type="Proteomes" id="UP001595379"/>
    </source>
</evidence>
<comment type="subcellular location">
    <subcellularLocation>
        <location evidence="1">Membrane</location>
        <topology evidence="1">Multi-pass membrane protein</topology>
    </subcellularLocation>
</comment>
<feature type="transmembrane region" description="Helical" evidence="5">
    <location>
        <begin position="72"/>
        <end position="90"/>
    </location>
</feature>
<dbReference type="Pfam" id="PF00892">
    <property type="entry name" value="EamA"/>
    <property type="match status" value="2"/>
</dbReference>
<feature type="transmembrane region" description="Helical" evidence="5">
    <location>
        <begin position="271"/>
        <end position="289"/>
    </location>
</feature>
<dbReference type="EMBL" id="JBHRSV010000020">
    <property type="protein sequence ID" value="MFC2926670.1"/>
    <property type="molecule type" value="Genomic_DNA"/>
</dbReference>
<reference evidence="8" key="1">
    <citation type="journal article" date="2019" name="Int. J. Syst. Evol. Microbiol.">
        <title>The Global Catalogue of Microorganisms (GCM) 10K type strain sequencing project: providing services to taxonomists for standard genome sequencing and annotation.</title>
        <authorList>
            <consortium name="The Broad Institute Genomics Platform"/>
            <consortium name="The Broad Institute Genome Sequencing Center for Infectious Disease"/>
            <person name="Wu L."/>
            <person name="Ma J."/>
        </authorList>
    </citation>
    <scope>NUCLEOTIDE SEQUENCE [LARGE SCALE GENOMIC DNA]</scope>
    <source>
        <strain evidence="8">KCTC 52487</strain>
    </source>
</reference>
<evidence type="ECO:0000256" key="3">
    <source>
        <dbReference type="ARBA" id="ARBA00022989"/>
    </source>
</evidence>
<evidence type="ECO:0000256" key="1">
    <source>
        <dbReference type="ARBA" id="ARBA00004141"/>
    </source>
</evidence>
<keyword evidence="3 5" id="KW-1133">Transmembrane helix</keyword>
<feature type="transmembrane region" description="Helical" evidence="5">
    <location>
        <begin position="131"/>
        <end position="151"/>
    </location>
</feature>
<comment type="caution">
    <text evidence="7">The sequence shown here is derived from an EMBL/GenBank/DDBJ whole genome shotgun (WGS) entry which is preliminary data.</text>
</comment>
<keyword evidence="4 5" id="KW-0472">Membrane</keyword>
<evidence type="ECO:0000256" key="5">
    <source>
        <dbReference type="SAM" id="Phobius"/>
    </source>
</evidence>
<evidence type="ECO:0000256" key="2">
    <source>
        <dbReference type="ARBA" id="ARBA00022692"/>
    </source>
</evidence>
<gene>
    <name evidence="7" type="ORF">ACFOOR_11185</name>
</gene>
<feature type="transmembrane region" description="Helical" evidence="5">
    <location>
        <begin position="39"/>
        <end position="60"/>
    </location>
</feature>
<dbReference type="InterPro" id="IPR050638">
    <property type="entry name" value="AA-Vitamin_Transporters"/>
</dbReference>
<feature type="domain" description="EamA" evidence="6">
    <location>
        <begin position="160"/>
        <end position="289"/>
    </location>
</feature>
<organism evidence="7 8">
    <name type="scientific">Hyphobacterium vulgare</name>
    <dbReference type="NCBI Taxonomy" id="1736751"/>
    <lineage>
        <taxon>Bacteria</taxon>
        <taxon>Pseudomonadati</taxon>
        <taxon>Pseudomonadota</taxon>
        <taxon>Alphaproteobacteria</taxon>
        <taxon>Maricaulales</taxon>
        <taxon>Maricaulaceae</taxon>
        <taxon>Hyphobacterium</taxon>
    </lineage>
</organism>
<keyword evidence="2 5" id="KW-0812">Transmembrane</keyword>
<keyword evidence="8" id="KW-1185">Reference proteome</keyword>
<sequence length="302" mass="31130">MSPLRAAGPKEWALLGVLAATWGTAFAFISFALDAAPPGALAFARLALAAIMLTVWAYAIGEKLPGFKDKRWLWFIALGLFGNALPFTLIPWGQQFIPSAVAGILLAFMPLMTVAMAHVFTDEKMTKITTLGFGVGFAGVVVLIGPAALGGLVAGDFVAQLAVLGAALSFAMNVVIARRAPPMHPLVSAAGMLVLAAVWTAPYGLLDLIHHARPNAAGWAAALWLAIGPTALGSVIYMRLVTTAGAGFLSTTNYIVPVVALGAGLVLGEAIGLSAPLGLVIILVGIVIARRGQRAASRSGQT</sequence>
<dbReference type="PANTHER" id="PTHR32322">
    <property type="entry name" value="INNER MEMBRANE TRANSPORTER"/>
    <property type="match status" value="1"/>
</dbReference>
<dbReference type="SUPFAM" id="SSF103481">
    <property type="entry name" value="Multidrug resistance efflux transporter EmrE"/>
    <property type="match status" value="2"/>
</dbReference>
<feature type="transmembrane region" description="Helical" evidence="5">
    <location>
        <begin position="12"/>
        <end position="33"/>
    </location>
</feature>
<evidence type="ECO:0000259" key="6">
    <source>
        <dbReference type="Pfam" id="PF00892"/>
    </source>
</evidence>
<proteinExistence type="predicted"/>
<feature type="domain" description="EamA" evidence="6">
    <location>
        <begin position="12"/>
        <end position="144"/>
    </location>
</feature>
<dbReference type="Proteomes" id="UP001595379">
    <property type="component" value="Unassembled WGS sequence"/>
</dbReference>
<name>A0ABV6ZZ34_9PROT</name>
<dbReference type="InterPro" id="IPR037185">
    <property type="entry name" value="EmrE-like"/>
</dbReference>
<dbReference type="RefSeq" id="WP_343164695.1">
    <property type="nucleotide sequence ID" value="NZ_JBHRSV010000020.1"/>
</dbReference>
<evidence type="ECO:0000256" key="4">
    <source>
        <dbReference type="ARBA" id="ARBA00023136"/>
    </source>
</evidence>
<feature type="transmembrane region" description="Helical" evidence="5">
    <location>
        <begin position="186"/>
        <end position="205"/>
    </location>
</feature>
<dbReference type="InterPro" id="IPR000620">
    <property type="entry name" value="EamA_dom"/>
</dbReference>
<dbReference type="PANTHER" id="PTHR32322:SF9">
    <property type="entry name" value="AMINO-ACID METABOLITE EFFLUX PUMP-RELATED"/>
    <property type="match status" value="1"/>
</dbReference>
<protein>
    <submittedName>
        <fullName evidence="7">DMT family transporter</fullName>
    </submittedName>
</protein>
<feature type="transmembrane region" description="Helical" evidence="5">
    <location>
        <begin position="157"/>
        <end position="177"/>
    </location>
</feature>
<feature type="transmembrane region" description="Helical" evidence="5">
    <location>
        <begin position="217"/>
        <end position="237"/>
    </location>
</feature>
<feature type="transmembrane region" description="Helical" evidence="5">
    <location>
        <begin position="244"/>
        <end position="265"/>
    </location>
</feature>
<evidence type="ECO:0000313" key="7">
    <source>
        <dbReference type="EMBL" id="MFC2926670.1"/>
    </source>
</evidence>
<accession>A0ABV6ZZ34</accession>
<feature type="transmembrane region" description="Helical" evidence="5">
    <location>
        <begin position="96"/>
        <end position="119"/>
    </location>
</feature>